<protein>
    <recommendedName>
        <fullName evidence="3">Legume lectin domain-containing protein</fullName>
    </recommendedName>
</protein>
<dbReference type="AlphaFoldDB" id="A0AAD8MDE9"/>
<evidence type="ECO:0000259" key="3">
    <source>
        <dbReference type="Pfam" id="PF00139"/>
    </source>
</evidence>
<comment type="caution">
    <text evidence="4">The sequence shown here is derived from an EMBL/GenBank/DDBJ whole genome shotgun (WGS) entry which is preliminary data.</text>
</comment>
<dbReference type="InterPro" id="IPR001220">
    <property type="entry name" value="Legume_lectin_dom"/>
</dbReference>
<comment type="similarity">
    <text evidence="1">Belongs to the leguminous lectin family.</text>
</comment>
<dbReference type="PANTHER" id="PTHR32401">
    <property type="entry name" value="CONCANAVALIN A-LIKE LECTIN FAMILY PROTEIN"/>
    <property type="match status" value="1"/>
</dbReference>
<dbReference type="InterPro" id="IPR019825">
    <property type="entry name" value="Lectin_legB_Mn/Ca_BS"/>
</dbReference>
<sequence>MCMDARIPPKSAGGFLGLYNTSNSDSSANQSVSVEFDSYPNPEWDPPYEHAGININSISSSVSTSWNASLHSGDIADVWIVYNASITTLSVSWACNENPSFRKNPTLSYQVDLTEFLPEIASTGFSSATGEDELPRKQQMQHTI</sequence>
<evidence type="ECO:0000256" key="1">
    <source>
        <dbReference type="ARBA" id="ARBA00007606"/>
    </source>
</evidence>
<evidence type="ECO:0000256" key="2">
    <source>
        <dbReference type="ARBA" id="ARBA00022734"/>
    </source>
</evidence>
<dbReference type="PANTHER" id="PTHR32401:SF47">
    <property type="entry name" value="LEGUME LECTIN DOMAIN-CONTAINING PROTEIN"/>
    <property type="match status" value="1"/>
</dbReference>
<dbReference type="InterPro" id="IPR013320">
    <property type="entry name" value="ConA-like_dom_sf"/>
</dbReference>
<dbReference type="PROSITE" id="PS00307">
    <property type="entry name" value="LECTIN_LEGUME_BETA"/>
    <property type="match status" value="1"/>
</dbReference>
<gene>
    <name evidence="4" type="ORF">POM88_035588</name>
</gene>
<evidence type="ECO:0000313" key="5">
    <source>
        <dbReference type="Proteomes" id="UP001237642"/>
    </source>
</evidence>
<dbReference type="Proteomes" id="UP001237642">
    <property type="component" value="Unassembled WGS sequence"/>
</dbReference>
<accession>A0AAD8MDE9</accession>
<dbReference type="Gene3D" id="2.60.120.200">
    <property type="match status" value="1"/>
</dbReference>
<name>A0AAD8MDE9_9APIA</name>
<keyword evidence="2" id="KW-0430">Lectin</keyword>
<organism evidence="4 5">
    <name type="scientific">Heracleum sosnowskyi</name>
    <dbReference type="NCBI Taxonomy" id="360622"/>
    <lineage>
        <taxon>Eukaryota</taxon>
        <taxon>Viridiplantae</taxon>
        <taxon>Streptophyta</taxon>
        <taxon>Embryophyta</taxon>
        <taxon>Tracheophyta</taxon>
        <taxon>Spermatophyta</taxon>
        <taxon>Magnoliopsida</taxon>
        <taxon>eudicotyledons</taxon>
        <taxon>Gunneridae</taxon>
        <taxon>Pentapetalae</taxon>
        <taxon>asterids</taxon>
        <taxon>campanulids</taxon>
        <taxon>Apiales</taxon>
        <taxon>Apiaceae</taxon>
        <taxon>Apioideae</taxon>
        <taxon>apioid superclade</taxon>
        <taxon>Tordylieae</taxon>
        <taxon>Tordyliinae</taxon>
        <taxon>Heracleum</taxon>
    </lineage>
</organism>
<dbReference type="Pfam" id="PF00139">
    <property type="entry name" value="Lectin_legB"/>
    <property type="match status" value="1"/>
</dbReference>
<dbReference type="InterPro" id="IPR050258">
    <property type="entry name" value="Leguminous_Lectin"/>
</dbReference>
<dbReference type="EMBL" id="JAUIZM010000008">
    <property type="protein sequence ID" value="KAK1369496.1"/>
    <property type="molecule type" value="Genomic_DNA"/>
</dbReference>
<reference evidence="4" key="2">
    <citation type="submission" date="2023-05" db="EMBL/GenBank/DDBJ databases">
        <authorList>
            <person name="Schelkunov M.I."/>
        </authorList>
    </citation>
    <scope>NUCLEOTIDE SEQUENCE</scope>
    <source>
        <strain evidence="4">Hsosn_3</strain>
        <tissue evidence="4">Leaf</tissue>
    </source>
</reference>
<keyword evidence="5" id="KW-1185">Reference proteome</keyword>
<proteinExistence type="inferred from homology"/>
<dbReference type="GO" id="GO:0030246">
    <property type="term" value="F:carbohydrate binding"/>
    <property type="evidence" value="ECO:0007669"/>
    <property type="project" value="UniProtKB-KW"/>
</dbReference>
<evidence type="ECO:0000313" key="4">
    <source>
        <dbReference type="EMBL" id="KAK1369496.1"/>
    </source>
</evidence>
<reference evidence="4" key="1">
    <citation type="submission" date="2023-02" db="EMBL/GenBank/DDBJ databases">
        <title>Genome of toxic invasive species Heracleum sosnowskyi carries increased number of genes despite the absence of recent whole-genome duplications.</title>
        <authorList>
            <person name="Schelkunov M."/>
            <person name="Shtratnikova V."/>
            <person name="Makarenko M."/>
            <person name="Klepikova A."/>
            <person name="Omelchenko D."/>
            <person name="Novikova G."/>
            <person name="Obukhova E."/>
            <person name="Bogdanov V."/>
            <person name="Penin A."/>
            <person name="Logacheva M."/>
        </authorList>
    </citation>
    <scope>NUCLEOTIDE SEQUENCE</scope>
    <source>
        <strain evidence="4">Hsosn_3</strain>
        <tissue evidence="4">Leaf</tissue>
    </source>
</reference>
<dbReference type="SUPFAM" id="SSF49899">
    <property type="entry name" value="Concanavalin A-like lectins/glucanases"/>
    <property type="match status" value="1"/>
</dbReference>
<feature type="domain" description="Legume lectin" evidence="3">
    <location>
        <begin position="6"/>
        <end position="131"/>
    </location>
</feature>